<dbReference type="Pfam" id="PF13700">
    <property type="entry name" value="DUF4158"/>
    <property type="match status" value="1"/>
</dbReference>
<keyword evidence="4" id="KW-0233">DNA recombination</keyword>
<comment type="caution">
    <text evidence="7">The sequence shown here is derived from an EMBL/GenBank/DDBJ whole genome shotgun (WGS) entry which is preliminary data.</text>
</comment>
<evidence type="ECO:0000259" key="6">
    <source>
        <dbReference type="Pfam" id="PF13700"/>
    </source>
</evidence>
<dbReference type="EMBL" id="JABANE010000227">
    <property type="protein sequence ID" value="NME72865.1"/>
    <property type="molecule type" value="Genomic_DNA"/>
</dbReference>
<evidence type="ECO:0000313" key="7">
    <source>
        <dbReference type="EMBL" id="NME72865.1"/>
    </source>
</evidence>
<evidence type="ECO:0000256" key="1">
    <source>
        <dbReference type="ARBA" id="ARBA00009402"/>
    </source>
</evidence>
<feature type="domain" description="Tn3 transposase DDE" evidence="5">
    <location>
        <begin position="579"/>
        <end position="965"/>
    </location>
</feature>
<feature type="domain" description="DUF4158" evidence="6">
    <location>
        <begin position="4"/>
        <end position="165"/>
    </location>
</feature>
<dbReference type="AlphaFoldDB" id="A0A7X9XDJ5"/>
<dbReference type="GO" id="GO:0004803">
    <property type="term" value="F:transposase activity"/>
    <property type="evidence" value="ECO:0007669"/>
    <property type="project" value="InterPro"/>
</dbReference>
<comment type="similarity">
    <text evidence="1">Belongs to the transposase 7 family.</text>
</comment>
<evidence type="ECO:0000313" key="8">
    <source>
        <dbReference type="Proteomes" id="UP000576082"/>
    </source>
</evidence>
<keyword evidence="2" id="KW-0815">Transposition</keyword>
<keyword evidence="3" id="KW-0238">DNA-binding</keyword>
<dbReference type="Proteomes" id="UP000576082">
    <property type="component" value="Unassembled WGS sequence"/>
</dbReference>
<evidence type="ECO:0000256" key="2">
    <source>
        <dbReference type="ARBA" id="ARBA00022578"/>
    </source>
</evidence>
<proteinExistence type="inferred from homology"/>
<evidence type="ECO:0000259" key="5">
    <source>
        <dbReference type="Pfam" id="PF01526"/>
    </source>
</evidence>
<reference evidence="7 8" key="1">
    <citation type="submission" date="2020-04" db="EMBL/GenBank/DDBJ databases">
        <title>Flammeovirga sp. SR4, a novel species isolated from seawater.</title>
        <authorList>
            <person name="Wang X."/>
        </authorList>
    </citation>
    <scope>NUCLEOTIDE SEQUENCE [LARGE SCALE GENOMIC DNA]</scope>
    <source>
        <strain evidence="7 8">ATCC 23126</strain>
    </source>
</reference>
<dbReference type="InterPro" id="IPR025296">
    <property type="entry name" value="DUF4158"/>
</dbReference>
<protein>
    <submittedName>
        <fullName evidence="7">Tn3 family transposase</fullName>
    </submittedName>
</protein>
<dbReference type="Pfam" id="PF01526">
    <property type="entry name" value="DDE_Tnp_Tn3"/>
    <property type="match status" value="1"/>
</dbReference>
<gene>
    <name evidence="7" type="ORF">HHU12_33215</name>
</gene>
<dbReference type="GO" id="GO:0006313">
    <property type="term" value="P:DNA transposition"/>
    <property type="evidence" value="ECO:0007669"/>
    <property type="project" value="InterPro"/>
</dbReference>
<dbReference type="InterPro" id="IPR047653">
    <property type="entry name" value="Tn3-like_transpos"/>
</dbReference>
<evidence type="ECO:0000256" key="3">
    <source>
        <dbReference type="ARBA" id="ARBA00023125"/>
    </source>
</evidence>
<dbReference type="GO" id="GO:0003677">
    <property type="term" value="F:DNA binding"/>
    <property type="evidence" value="ECO:0007669"/>
    <property type="project" value="UniProtKB-KW"/>
</dbReference>
<evidence type="ECO:0000256" key="4">
    <source>
        <dbReference type="ARBA" id="ARBA00023172"/>
    </source>
</evidence>
<dbReference type="NCBIfam" id="NF033527">
    <property type="entry name" value="transpos_Tn3"/>
    <property type="match status" value="1"/>
</dbReference>
<keyword evidence="8" id="KW-1185">Reference proteome</keyword>
<dbReference type="InterPro" id="IPR002513">
    <property type="entry name" value="Tn3_Tnp_DDE_dom"/>
</dbReference>
<sequence length="976" mass="115106">MPTIQDTIYPRLKSKYSKTNLDQLFTLTDKEMKFILTSSRKSPKIVQSCFAILYKVFSHVGYFIPLHEISKDIIKYIAQQFHVEIISSDLLKYHVSTSKTRHISFIRKELSIQYDQKYILKVISMSALKSSQKKDNIADIINDVIEELIKQYCELPGFTTLERSVRLARNNVNKALIQRINNQLTDQQRKLLDNLLNIEEGEFISKWAELKMDLQKPTDSNLKNYIKNHLYVKEIADQLPSLDDISSLKIDRFYEESLALDKTDLLQKSLYKRYTFMTIFLKNKVKKSVDELIEVYIKIINKVFRKAQKEVDQYYLEHVKTTDYLIDNYEKALSALAIGDDEALLELKKNNESNLTLCRKHIAATKSNVYYYLLPIYKRKRSLIFDCISLLDIRSTTADQSLINCLKFIKEHRNKKREWIIDQMPLDLNWINEEARTLITDSTNKQKPIVKLHRNYLEIVLFHELSKSLKSLDLYVKGSFEYEDYRDQLIDNEEYENEIDLYNERLEFPKGKEEFIVKLKEELTHSIQNTDRNFADNRYITFENEQLVIRKSEKRERHPDYKKVDQRLKKELKQISILDILTSVNKSVVFSENIGLHSGNDPKIDNYDQHLLSTLFSYGCNLGPAQAEKSLKFITQNQLSWFNRMHVTETKLSSENTKIINKFNQLELPSFWGQKESVSVDGTHWNIFSENSFSEYHIRYGKYGGIGYYHVSDTYIALFSHFIPCGVYEAVFVLDGIINNTSSIQPNKIHGDTHAQNEAIFGLSYLLGIQLMPRIRSLKELNFYKPEKDFEIENLDTLFTKTINWSLIQRHYDDMFKVTISIMEGKITASHIIKKLTRKSRRNKLYLAFKELGKVVRTKFLMEYLDSLELRKQIHQGTVKSEEFNHFTKWVSFGSNSTIRENRRYEQLKIIKYNHLVTNAIILYNTYQMSKILDKMIKDGSLETNDVFKELSPYRTEHINRFGEYHLNMKFPALYI</sequence>
<dbReference type="RefSeq" id="WP_169661025.1">
    <property type="nucleotide sequence ID" value="NZ_JABANE010000227.1"/>
</dbReference>
<organism evidence="7 8">
    <name type="scientific">Flammeovirga aprica JL-4</name>
    <dbReference type="NCBI Taxonomy" id="694437"/>
    <lineage>
        <taxon>Bacteria</taxon>
        <taxon>Pseudomonadati</taxon>
        <taxon>Bacteroidota</taxon>
        <taxon>Cytophagia</taxon>
        <taxon>Cytophagales</taxon>
        <taxon>Flammeovirgaceae</taxon>
        <taxon>Flammeovirga</taxon>
    </lineage>
</organism>
<accession>A0A7X9XDJ5</accession>
<name>A0A7X9XDJ5_9BACT</name>